<dbReference type="Proteomes" id="UP000276133">
    <property type="component" value="Unassembled WGS sequence"/>
</dbReference>
<protein>
    <submittedName>
        <fullName evidence="1">Uncharacterized protein</fullName>
    </submittedName>
</protein>
<sequence>MEHFPPLTNWLQGQFELILIIGAESTKEKYSNKRFLMTYPISHYQNQIYFIFSNVQIARFRIWVQETVLKIGDVVYELQKIDSESK</sequence>
<organism evidence="1 2">
    <name type="scientific">Brachionus plicatilis</name>
    <name type="common">Marine rotifer</name>
    <name type="synonym">Brachionus muelleri</name>
    <dbReference type="NCBI Taxonomy" id="10195"/>
    <lineage>
        <taxon>Eukaryota</taxon>
        <taxon>Metazoa</taxon>
        <taxon>Spiralia</taxon>
        <taxon>Gnathifera</taxon>
        <taxon>Rotifera</taxon>
        <taxon>Eurotatoria</taxon>
        <taxon>Monogononta</taxon>
        <taxon>Pseudotrocha</taxon>
        <taxon>Ploima</taxon>
        <taxon>Brachionidae</taxon>
        <taxon>Brachionus</taxon>
    </lineage>
</organism>
<accession>A0A3M7QLM8</accession>
<dbReference type="AlphaFoldDB" id="A0A3M7QLM8"/>
<evidence type="ECO:0000313" key="1">
    <source>
        <dbReference type="EMBL" id="RNA11895.1"/>
    </source>
</evidence>
<gene>
    <name evidence="1" type="ORF">BpHYR1_022778</name>
</gene>
<comment type="caution">
    <text evidence="1">The sequence shown here is derived from an EMBL/GenBank/DDBJ whole genome shotgun (WGS) entry which is preliminary data.</text>
</comment>
<name>A0A3M7QLM8_BRAPC</name>
<reference evidence="1 2" key="1">
    <citation type="journal article" date="2018" name="Sci. Rep.">
        <title>Genomic signatures of local adaptation to the degree of environmental predictability in rotifers.</title>
        <authorList>
            <person name="Franch-Gras L."/>
            <person name="Hahn C."/>
            <person name="Garcia-Roger E.M."/>
            <person name="Carmona M.J."/>
            <person name="Serra M."/>
            <person name="Gomez A."/>
        </authorList>
    </citation>
    <scope>NUCLEOTIDE SEQUENCE [LARGE SCALE GENOMIC DNA]</scope>
    <source>
        <strain evidence="1">HYR1</strain>
    </source>
</reference>
<keyword evidence="2" id="KW-1185">Reference proteome</keyword>
<proteinExistence type="predicted"/>
<dbReference type="EMBL" id="REGN01005822">
    <property type="protein sequence ID" value="RNA11895.1"/>
    <property type="molecule type" value="Genomic_DNA"/>
</dbReference>
<evidence type="ECO:0000313" key="2">
    <source>
        <dbReference type="Proteomes" id="UP000276133"/>
    </source>
</evidence>